<dbReference type="InterPro" id="IPR050776">
    <property type="entry name" value="Ank_Repeat/CDKN_Inhibitor"/>
</dbReference>
<evidence type="ECO:0000259" key="6">
    <source>
        <dbReference type="Pfam" id="PF00226"/>
    </source>
</evidence>
<keyword evidence="5" id="KW-0472">Membrane</keyword>
<dbReference type="Pfam" id="PF12796">
    <property type="entry name" value="Ank_2"/>
    <property type="match status" value="1"/>
</dbReference>
<dbReference type="PROSITE" id="PS50297">
    <property type="entry name" value="ANK_REP_REGION"/>
    <property type="match status" value="1"/>
</dbReference>
<keyword evidence="8" id="KW-1185">Reference proteome</keyword>
<dbReference type="PANTHER" id="PTHR24201">
    <property type="entry name" value="ANK_REP_REGION DOMAIN-CONTAINING PROTEIN"/>
    <property type="match status" value="1"/>
</dbReference>
<keyword evidence="5" id="KW-1133">Transmembrane helix</keyword>
<dbReference type="SUPFAM" id="SSF46565">
    <property type="entry name" value="Chaperone J-domain"/>
    <property type="match status" value="1"/>
</dbReference>
<gene>
    <name evidence="7" type="ORF">Vbra_12988</name>
</gene>
<keyword evidence="5" id="KW-0812">Transmembrane</keyword>
<keyword evidence="2 3" id="KW-0040">ANK repeat</keyword>
<feature type="compositionally biased region" description="Basic and acidic residues" evidence="4">
    <location>
        <begin position="289"/>
        <end position="301"/>
    </location>
</feature>
<evidence type="ECO:0000256" key="3">
    <source>
        <dbReference type="PROSITE-ProRule" id="PRU00023"/>
    </source>
</evidence>
<proteinExistence type="predicted"/>
<feature type="compositionally biased region" description="Low complexity" evidence="4">
    <location>
        <begin position="425"/>
        <end position="434"/>
    </location>
</feature>
<dbReference type="Proteomes" id="UP000041254">
    <property type="component" value="Unassembled WGS sequence"/>
</dbReference>
<reference evidence="7 8" key="1">
    <citation type="submission" date="2014-11" db="EMBL/GenBank/DDBJ databases">
        <authorList>
            <person name="Zhu J."/>
            <person name="Qi W."/>
            <person name="Song R."/>
        </authorList>
    </citation>
    <scope>NUCLEOTIDE SEQUENCE [LARGE SCALE GENOMIC DNA]</scope>
</reference>
<dbReference type="PROSITE" id="PS50088">
    <property type="entry name" value="ANK_REPEAT"/>
    <property type="match status" value="1"/>
</dbReference>
<feature type="compositionally biased region" description="Low complexity" evidence="4">
    <location>
        <begin position="83"/>
        <end position="93"/>
    </location>
</feature>
<feature type="transmembrane region" description="Helical" evidence="5">
    <location>
        <begin position="157"/>
        <end position="179"/>
    </location>
</feature>
<dbReference type="Gene3D" id="1.10.287.110">
    <property type="entry name" value="DnaJ domain"/>
    <property type="match status" value="1"/>
</dbReference>
<organism evidence="7 8">
    <name type="scientific">Vitrella brassicaformis (strain CCMP3155)</name>
    <dbReference type="NCBI Taxonomy" id="1169540"/>
    <lineage>
        <taxon>Eukaryota</taxon>
        <taxon>Sar</taxon>
        <taxon>Alveolata</taxon>
        <taxon>Colpodellida</taxon>
        <taxon>Vitrellaceae</taxon>
        <taxon>Vitrella</taxon>
    </lineage>
</organism>
<feature type="region of interest" description="Disordered" evidence="4">
    <location>
        <begin position="289"/>
        <end position="323"/>
    </location>
</feature>
<dbReference type="VEuPathDB" id="CryptoDB:Vbra_12988"/>
<evidence type="ECO:0000256" key="4">
    <source>
        <dbReference type="SAM" id="MobiDB-lite"/>
    </source>
</evidence>
<protein>
    <recommendedName>
        <fullName evidence="6">J domain-containing protein</fullName>
    </recommendedName>
</protein>
<dbReference type="EMBL" id="CDMY01000300">
    <property type="protein sequence ID" value="CEM00853.1"/>
    <property type="molecule type" value="Genomic_DNA"/>
</dbReference>
<dbReference type="SUPFAM" id="SSF48403">
    <property type="entry name" value="Ankyrin repeat"/>
    <property type="match status" value="1"/>
</dbReference>
<dbReference type="Pfam" id="PF00226">
    <property type="entry name" value="DnaJ"/>
    <property type="match status" value="1"/>
</dbReference>
<feature type="region of interest" description="Disordered" evidence="4">
    <location>
        <begin position="417"/>
        <end position="446"/>
    </location>
</feature>
<dbReference type="Gene3D" id="1.25.40.20">
    <property type="entry name" value="Ankyrin repeat-containing domain"/>
    <property type="match status" value="1"/>
</dbReference>
<feature type="repeat" description="ANK" evidence="3">
    <location>
        <begin position="366"/>
        <end position="398"/>
    </location>
</feature>
<evidence type="ECO:0000256" key="5">
    <source>
        <dbReference type="SAM" id="Phobius"/>
    </source>
</evidence>
<accession>A0A0G4ERF7</accession>
<keyword evidence="1" id="KW-0677">Repeat</keyword>
<dbReference type="AlphaFoldDB" id="A0A0G4ERF7"/>
<dbReference type="OrthoDB" id="5402602at2759"/>
<sequence length="446" mass="49329">MSMSGEVASILSRWGLARNATLREVTAVYKQRVKVLHPDVNKAADAHAAFVRLKSEYETLEEALSRNGGAGAGSGSWPGGASGQESSSSSQWPPHHPPRGDWYRSYTAHSQPYQPYTAYKGYGERQTYDESMGGWRQTYQGDADARQREERNEQWRALLPGLLNLTVVLGGSFAVYMLLQKFHRREQELYDRDVAYAPYGSQQRPIHQADLQAYGQFHPNQDDPRMRMPHRQQPIATRVRGAEALSDQDTGVGGGPAAAAMSAPTLSKSEPALAMVHQLSDAEEAVLRGEARDDDSDVHTEDEAEVHEGPGPPKKPKPHAKRESPLFEKGVKTAHILAHRGDVSRLYSLMKASKYPHQQLVLIDRRGRTPMHFAALAGQEECVKFLYNCGADINAVDHDGKTPADLADDKGHAVLAKKMRSQTDARQAQEAAAAPKTTHKQQLEKE</sequence>
<evidence type="ECO:0000313" key="7">
    <source>
        <dbReference type="EMBL" id="CEM00853.1"/>
    </source>
</evidence>
<name>A0A0G4ERF7_VITBC</name>
<dbReference type="SMART" id="SM00248">
    <property type="entry name" value="ANK"/>
    <property type="match status" value="1"/>
</dbReference>
<dbReference type="InParanoid" id="A0A0G4ERF7"/>
<dbReference type="InterPro" id="IPR002110">
    <property type="entry name" value="Ankyrin_rpt"/>
</dbReference>
<dbReference type="InterPro" id="IPR036770">
    <property type="entry name" value="Ankyrin_rpt-contain_sf"/>
</dbReference>
<feature type="compositionally biased region" description="Gly residues" evidence="4">
    <location>
        <begin position="68"/>
        <end position="82"/>
    </location>
</feature>
<feature type="domain" description="J" evidence="6">
    <location>
        <begin position="15"/>
        <end position="66"/>
    </location>
</feature>
<feature type="region of interest" description="Disordered" evidence="4">
    <location>
        <begin position="244"/>
        <end position="264"/>
    </location>
</feature>
<evidence type="ECO:0000313" key="8">
    <source>
        <dbReference type="Proteomes" id="UP000041254"/>
    </source>
</evidence>
<dbReference type="InterPro" id="IPR036869">
    <property type="entry name" value="J_dom_sf"/>
</dbReference>
<evidence type="ECO:0000256" key="1">
    <source>
        <dbReference type="ARBA" id="ARBA00022737"/>
    </source>
</evidence>
<feature type="region of interest" description="Disordered" evidence="4">
    <location>
        <begin position="64"/>
        <end position="106"/>
    </location>
</feature>
<dbReference type="STRING" id="1169540.A0A0G4ERF7"/>
<dbReference type="InterPro" id="IPR001623">
    <property type="entry name" value="DnaJ_domain"/>
</dbReference>
<evidence type="ECO:0000256" key="2">
    <source>
        <dbReference type="ARBA" id="ARBA00023043"/>
    </source>
</evidence>